<comment type="similarity">
    <text evidence="1">Belongs to the short-chain dehydrogenases/reductases (SDR) family.</text>
</comment>
<dbReference type="GO" id="GO:0047040">
    <property type="term" value="F:pteridine reductase activity"/>
    <property type="evidence" value="ECO:0007669"/>
    <property type="project" value="UniProtKB-EC"/>
</dbReference>
<accession>A0A939DME3</accession>
<dbReference type="InterPro" id="IPR036291">
    <property type="entry name" value="NAD(P)-bd_dom_sf"/>
</dbReference>
<keyword evidence="2 3" id="KW-0560">Oxidoreductase</keyword>
<dbReference type="PRINTS" id="PR00080">
    <property type="entry name" value="SDRFAMILY"/>
</dbReference>
<dbReference type="RefSeq" id="WP_206572569.1">
    <property type="nucleotide sequence ID" value="NZ_JAFKCV010000002.1"/>
</dbReference>
<dbReference type="PANTHER" id="PTHR43639">
    <property type="entry name" value="OXIDOREDUCTASE, SHORT-CHAIN DEHYDROGENASE/REDUCTASE FAMILY (AFU_ORTHOLOGUE AFUA_5G02870)"/>
    <property type="match status" value="1"/>
</dbReference>
<dbReference type="Gene3D" id="3.40.50.720">
    <property type="entry name" value="NAD(P)-binding Rossmann-like Domain"/>
    <property type="match status" value="1"/>
</dbReference>
<evidence type="ECO:0000256" key="1">
    <source>
        <dbReference type="ARBA" id="ARBA00006484"/>
    </source>
</evidence>
<sequence>MTKVAFITGSARRLGACTANYLHEQGYNLVLHYHQSHQEAEQLLHSLNKRRSGRAKLVQGDLCQMQSLQRIGTQALEAFERLDVLINNASSFYPTPMGSIHLDDWHNLVGSNMQAPLFLSQALLPALREARGNIVNMVDIHAERPLRHHTLYCMAKSALISMTHSLALELAPRVRVNAVAPGAILWPDNPMQVAEKDMILAQIPLARLGNEEAIAKAIAFLLDADYVTGQVLKVDGGRSLYSGDRL</sequence>
<dbReference type="PANTHER" id="PTHR43639:SF1">
    <property type="entry name" value="SHORT-CHAIN DEHYDROGENASE_REDUCTASE FAMILY PROTEIN"/>
    <property type="match status" value="1"/>
</dbReference>
<keyword evidence="4" id="KW-1185">Reference proteome</keyword>
<dbReference type="Proteomes" id="UP000664654">
    <property type="component" value="Unassembled WGS sequence"/>
</dbReference>
<dbReference type="InterPro" id="IPR002347">
    <property type="entry name" value="SDR_fam"/>
</dbReference>
<protein>
    <submittedName>
        <fullName evidence="3">Pteridine reductase</fullName>
        <ecNumber evidence="3">1.5.1.33</ecNumber>
    </submittedName>
</protein>
<dbReference type="InterPro" id="IPR020904">
    <property type="entry name" value="Sc_DH/Rdtase_CS"/>
</dbReference>
<reference evidence="3" key="1">
    <citation type="submission" date="2021-03" db="EMBL/GenBank/DDBJ databases">
        <title>novel species isolated from a fishpond in China.</title>
        <authorList>
            <person name="Lu H."/>
            <person name="Cai Z."/>
        </authorList>
    </citation>
    <scope>NUCLEOTIDE SEQUENCE</scope>
    <source>
        <strain evidence="3">JCM 30855</strain>
    </source>
</reference>
<dbReference type="NCBIfam" id="NF006598">
    <property type="entry name" value="PRK09135.1"/>
    <property type="match status" value="1"/>
</dbReference>
<dbReference type="PROSITE" id="PS00061">
    <property type="entry name" value="ADH_SHORT"/>
    <property type="match status" value="1"/>
</dbReference>
<proteinExistence type="inferred from homology"/>
<dbReference type="EC" id="1.5.1.33" evidence="3"/>
<comment type="caution">
    <text evidence="3">The sequence shown here is derived from an EMBL/GenBank/DDBJ whole genome shotgun (WGS) entry which is preliminary data.</text>
</comment>
<evidence type="ECO:0000313" key="4">
    <source>
        <dbReference type="Proteomes" id="UP000664654"/>
    </source>
</evidence>
<dbReference type="EMBL" id="JAFKCV010000002">
    <property type="protein sequence ID" value="MBN7824456.1"/>
    <property type="molecule type" value="Genomic_DNA"/>
</dbReference>
<gene>
    <name evidence="3" type="ORF">J0A66_04370</name>
</gene>
<name>A0A939DME3_9ALTE</name>
<dbReference type="Pfam" id="PF13561">
    <property type="entry name" value="adh_short_C2"/>
    <property type="match status" value="1"/>
</dbReference>
<dbReference type="SUPFAM" id="SSF51735">
    <property type="entry name" value="NAD(P)-binding Rossmann-fold domains"/>
    <property type="match status" value="1"/>
</dbReference>
<evidence type="ECO:0000256" key="2">
    <source>
        <dbReference type="ARBA" id="ARBA00023002"/>
    </source>
</evidence>
<dbReference type="PRINTS" id="PR00081">
    <property type="entry name" value="GDHRDH"/>
</dbReference>
<dbReference type="AlphaFoldDB" id="A0A939DME3"/>
<organism evidence="3 4">
    <name type="scientific">Bowmanella dokdonensis</name>
    <dbReference type="NCBI Taxonomy" id="751969"/>
    <lineage>
        <taxon>Bacteria</taxon>
        <taxon>Pseudomonadati</taxon>
        <taxon>Pseudomonadota</taxon>
        <taxon>Gammaproteobacteria</taxon>
        <taxon>Alteromonadales</taxon>
        <taxon>Alteromonadaceae</taxon>
        <taxon>Bowmanella</taxon>
    </lineage>
</organism>
<evidence type="ECO:0000313" key="3">
    <source>
        <dbReference type="EMBL" id="MBN7824456.1"/>
    </source>
</evidence>